<evidence type="ECO:0000256" key="2">
    <source>
        <dbReference type="SAM" id="Phobius"/>
    </source>
</evidence>
<feature type="region of interest" description="Disordered" evidence="1">
    <location>
        <begin position="128"/>
        <end position="148"/>
    </location>
</feature>
<reference evidence="4" key="1">
    <citation type="journal article" date="2021" name="PeerJ">
        <title>Extensive microbial diversity within the chicken gut microbiome revealed by metagenomics and culture.</title>
        <authorList>
            <person name="Gilroy R."/>
            <person name="Ravi A."/>
            <person name="Getino M."/>
            <person name="Pursley I."/>
            <person name="Horton D.L."/>
            <person name="Alikhan N.F."/>
            <person name="Baker D."/>
            <person name="Gharbi K."/>
            <person name="Hall N."/>
            <person name="Watson M."/>
            <person name="Adriaenssens E.M."/>
            <person name="Foster-Nyarko E."/>
            <person name="Jarju S."/>
            <person name="Secka A."/>
            <person name="Antonio M."/>
            <person name="Oren A."/>
            <person name="Chaudhuri R.R."/>
            <person name="La Ragione R."/>
            <person name="Hildebrand F."/>
            <person name="Pallen M.J."/>
        </authorList>
    </citation>
    <scope>NUCLEOTIDE SEQUENCE</scope>
    <source>
        <strain evidence="4">ChiGjej4B4-7305</strain>
    </source>
</reference>
<feature type="region of interest" description="Disordered" evidence="1">
    <location>
        <begin position="249"/>
        <end position="269"/>
    </location>
</feature>
<accession>A0A9D2J487</accession>
<dbReference type="AlphaFoldDB" id="A0A9D2J487"/>
<protein>
    <submittedName>
        <fullName evidence="4">DUF4129 domain-containing protein</fullName>
    </submittedName>
</protein>
<dbReference type="Proteomes" id="UP000824037">
    <property type="component" value="Unassembled WGS sequence"/>
</dbReference>
<keyword evidence="2" id="KW-1133">Transmembrane helix</keyword>
<evidence type="ECO:0000313" key="4">
    <source>
        <dbReference type="EMBL" id="HIZ35079.1"/>
    </source>
</evidence>
<keyword evidence="2" id="KW-0812">Transmembrane</keyword>
<proteinExistence type="predicted"/>
<evidence type="ECO:0000313" key="5">
    <source>
        <dbReference type="Proteomes" id="UP000824037"/>
    </source>
</evidence>
<evidence type="ECO:0000259" key="3">
    <source>
        <dbReference type="Pfam" id="PF13559"/>
    </source>
</evidence>
<dbReference type="Pfam" id="PF13559">
    <property type="entry name" value="DUF4129"/>
    <property type="match status" value="1"/>
</dbReference>
<sequence>MPSPVPPTTPDARRDDAARGRRLHALTQIVAVGFVALLLVVAATATGRWELDPRWQLEAPSTTDVPPPPTATGMPSNTPSEDPPLDLDEVPSPDLTWLAVTIGVIAAALLLLVLLRVLAYLRRPRAEELPDPGTSADYGEDEPEPDLPALHQGVRDAVEQLRAVGPPRDAIVSAWLALEEAADRSGARRRPSQTPTEHAAAVLERTGADREATEELLHLYHRARFSSREPGSADLAAAGRALQTLADSWPELAHGSVPSQAEPGSGANR</sequence>
<organism evidence="4 5">
    <name type="scientific">Candidatus Ruania gallistercoris</name>
    <dbReference type="NCBI Taxonomy" id="2838746"/>
    <lineage>
        <taxon>Bacteria</taxon>
        <taxon>Bacillati</taxon>
        <taxon>Actinomycetota</taxon>
        <taxon>Actinomycetes</taxon>
        <taxon>Micrococcales</taxon>
        <taxon>Ruaniaceae</taxon>
        <taxon>Ruania</taxon>
    </lineage>
</organism>
<keyword evidence="2" id="KW-0472">Membrane</keyword>
<comment type="caution">
    <text evidence="4">The sequence shown here is derived from an EMBL/GenBank/DDBJ whole genome shotgun (WGS) entry which is preliminary data.</text>
</comment>
<evidence type="ECO:0000256" key="1">
    <source>
        <dbReference type="SAM" id="MobiDB-lite"/>
    </source>
</evidence>
<feature type="region of interest" description="Disordered" evidence="1">
    <location>
        <begin position="53"/>
        <end position="88"/>
    </location>
</feature>
<dbReference type="EMBL" id="DXBY01000078">
    <property type="protein sequence ID" value="HIZ35079.1"/>
    <property type="molecule type" value="Genomic_DNA"/>
</dbReference>
<dbReference type="InterPro" id="IPR025403">
    <property type="entry name" value="TgpA-like_C"/>
</dbReference>
<reference evidence="4" key="2">
    <citation type="submission" date="2021-04" db="EMBL/GenBank/DDBJ databases">
        <authorList>
            <person name="Gilroy R."/>
        </authorList>
    </citation>
    <scope>NUCLEOTIDE SEQUENCE</scope>
    <source>
        <strain evidence="4">ChiGjej4B4-7305</strain>
    </source>
</reference>
<feature type="domain" description="Protein-glutamine gamma-glutamyltransferase-like C-terminal" evidence="3">
    <location>
        <begin position="174"/>
        <end position="242"/>
    </location>
</feature>
<feature type="transmembrane region" description="Helical" evidence="2">
    <location>
        <begin position="95"/>
        <end position="115"/>
    </location>
</feature>
<name>A0A9D2J487_9MICO</name>
<gene>
    <name evidence="4" type="ORF">H9815_04830</name>
</gene>
<feature type="transmembrane region" description="Helical" evidence="2">
    <location>
        <begin position="23"/>
        <end position="45"/>
    </location>
</feature>